<sequence length="195" mass="21045">MARGDTENAFKAAALADGIALTSNYRFPWINQKGHFGLPDHAHSAAGPLHGILLALGGDAAAYAASSAKALFGDLLHEPTGTIIEVDEHQHFTSHRLTALNHYPSGAPVGFDLTEYRELCRLTSGWADKFHATKVAKGFPGLAGRARQRAYYDSLRDLSAPAMGRPPVIRVQAIDDDGTQAYSAARVRIREALRL</sequence>
<reference evidence="1 2" key="1">
    <citation type="submission" date="2023-07" db="EMBL/GenBank/DDBJ databases">
        <title>Sequencing the genomes of 1000 actinobacteria strains.</title>
        <authorList>
            <person name="Klenk H.-P."/>
        </authorList>
    </citation>
    <scope>NUCLEOTIDE SEQUENCE [LARGE SCALE GENOMIC DNA]</scope>
    <source>
        <strain evidence="1 2">DSM 20167</strain>
    </source>
</reference>
<keyword evidence="2" id="KW-1185">Reference proteome</keyword>
<protein>
    <submittedName>
        <fullName evidence="1">Uncharacterized protein</fullName>
    </submittedName>
</protein>
<dbReference type="EMBL" id="JAVDYI010000001">
    <property type="protein sequence ID" value="MDR7358920.1"/>
    <property type="molecule type" value="Genomic_DNA"/>
</dbReference>
<proteinExistence type="predicted"/>
<dbReference type="Proteomes" id="UP001183817">
    <property type="component" value="Unassembled WGS sequence"/>
</dbReference>
<organism evidence="1 2">
    <name type="scientific">Paeniglutamicibacter sulfureus</name>
    <dbReference type="NCBI Taxonomy" id="43666"/>
    <lineage>
        <taxon>Bacteria</taxon>
        <taxon>Bacillati</taxon>
        <taxon>Actinomycetota</taxon>
        <taxon>Actinomycetes</taxon>
        <taxon>Micrococcales</taxon>
        <taxon>Micrococcaceae</taxon>
        <taxon>Paeniglutamicibacter</taxon>
    </lineage>
</organism>
<evidence type="ECO:0000313" key="1">
    <source>
        <dbReference type="EMBL" id="MDR7358920.1"/>
    </source>
</evidence>
<dbReference type="RefSeq" id="WP_310291044.1">
    <property type="nucleotide sequence ID" value="NZ_BAAAWO010000001.1"/>
</dbReference>
<gene>
    <name evidence="1" type="ORF">J2S64_002611</name>
</gene>
<evidence type="ECO:0000313" key="2">
    <source>
        <dbReference type="Proteomes" id="UP001183817"/>
    </source>
</evidence>
<name>A0ABU2BJX8_9MICC</name>
<comment type="caution">
    <text evidence="1">The sequence shown here is derived from an EMBL/GenBank/DDBJ whole genome shotgun (WGS) entry which is preliminary data.</text>
</comment>
<accession>A0ABU2BJX8</accession>